<accession>A0A843X474</accession>
<name>A0A843X474_COLES</name>
<evidence type="ECO:0000313" key="2">
    <source>
        <dbReference type="EMBL" id="MQM12515.1"/>
    </source>
</evidence>
<dbReference type="AlphaFoldDB" id="A0A843X474"/>
<evidence type="ECO:0000256" key="1">
    <source>
        <dbReference type="SAM" id="MobiDB-lite"/>
    </source>
</evidence>
<dbReference type="Proteomes" id="UP000652761">
    <property type="component" value="Unassembled WGS sequence"/>
</dbReference>
<feature type="compositionally biased region" description="Basic and acidic residues" evidence="1">
    <location>
        <begin position="211"/>
        <end position="223"/>
    </location>
</feature>
<proteinExistence type="predicted"/>
<sequence length="263" mass="29389">MDQFLTCASFGTRRFLKMNMDKNAYVDLLYQHLDLHLKRMASTMGPSYSVSFGVFKNLFEEQEAQAWETISHFASLLSPAFYLPVPPQVVKEDLVVSRVLSPLVVKEDLTLIWRRGASFGDPLRLERALSIEEGFPDLGVQAISTQNWFGRRIGALLGLAKESFFGNLISSSNFTQANRNLTATFAAVKIQSWRQKMVPLTPVGGNMRGAHAREDEQRREERGLVQAMQTQAHTQDALQAQLEAQALAPVPQGHDHGGPSIME</sequence>
<feature type="region of interest" description="Disordered" evidence="1">
    <location>
        <begin position="201"/>
        <end position="234"/>
    </location>
</feature>
<comment type="caution">
    <text evidence="2">The sequence shown here is derived from an EMBL/GenBank/DDBJ whole genome shotgun (WGS) entry which is preliminary data.</text>
</comment>
<dbReference type="EMBL" id="NMUH01005343">
    <property type="protein sequence ID" value="MQM12515.1"/>
    <property type="molecule type" value="Genomic_DNA"/>
</dbReference>
<protein>
    <submittedName>
        <fullName evidence="2">Uncharacterized protein</fullName>
    </submittedName>
</protein>
<reference evidence="2" key="1">
    <citation type="submission" date="2017-07" db="EMBL/GenBank/DDBJ databases">
        <title>Taro Niue Genome Assembly and Annotation.</title>
        <authorList>
            <person name="Atibalentja N."/>
            <person name="Keating K."/>
            <person name="Fields C.J."/>
        </authorList>
    </citation>
    <scope>NUCLEOTIDE SEQUENCE</scope>
    <source>
        <strain evidence="2">Niue_2</strain>
        <tissue evidence="2">Leaf</tissue>
    </source>
</reference>
<keyword evidence="3" id="KW-1185">Reference proteome</keyword>
<evidence type="ECO:0000313" key="3">
    <source>
        <dbReference type="Proteomes" id="UP000652761"/>
    </source>
</evidence>
<gene>
    <name evidence="2" type="ORF">Taro_045436</name>
</gene>
<organism evidence="2 3">
    <name type="scientific">Colocasia esculenta</name>
    <name type="common">Wild taro</name>
    <name type="synonym">Arum esculentum</name>
    <dbReference type="NCBI Taxonomy" id="4460"/>
    <lineage>
        <taxon>Eukaryota</taxon>
        <taxon>Viridiplantae</taxon>
        <taxon>Streptophyta</taxon>
        <taxon>Embryophyta</taxon>
        <taxon>Tracheophyta</taxon>
        <taxon>Spermatophyta</taxon>
        <taxon>Magnoliopsida</taxon>
        <taxon>Liliopsida</taxon>
        <taxon>Araceae</taxon>
        <taxon>Aroideae</taxon>
        <taxon>Colocasieae</taxon>
        <taxon>Colocasia</taxon>
    </lineage>
</organism>